<keyword evidence="2" id="KW-1185">Reference proteome</keyword>
<evidence type="ECO:0000313" key="1">
    <source>
        <dbReference type="EMBL" id="GIZ03827.1"/>
    </source>
</evidence>
<dbReference type="Proteomes" id="UP001054945">
    <property type="component" value="Unassembled WGS sequence"/>
</dbReference>
<dbReference type="EMBL" id="BPLR01001655">
    <property type="protein sequence ID" value="GIZ03827.1"/>
    <property type="molecule type" value="Genomic_DNA"/>
</dbReference>
<gene>
    <name evidence="1" type="ORF">CEXT_752141</name>
</gene>
<comment type="caution">
    <text evidence="1">The sequence shown here is derived from an EMBL/GenBank/DDBJ whole genome shotgun (WGS) entry which is preliminary data.</text>
</comment>
<organism evidence="1 2">
    <name type="scientific">Caerostris extrusa</name>
    <name type="common">Bark spider</name>
    <name type="synonym">Caerostris bankana</name>
    <dbReference type="NCBI Taxonomy" id="172846"/>
    <lineage>
        <taxon>Eukaryota</taxon>
        <taxon>Metazoa</taxon>
        <taxon>Ecdysozoa</taxon>
        <taxon>Arthropoda</taxon>
        <taxon>Chelicerata</taxon>
        <taxon>Arachnida</taxon>
        <taxon>Araneae</taxon>
        <taxon>Araneomorphae</taxon>
        <taxon>Entelegynae</taxon>
        <taxon>Araneoidea</taxon>
        <taxon>Araneidae</taxon>
        <taxon>Caerostris</taxon>
    </lineage>
</organism>
<evidence type="ECO:0000313" key="2">
    <source>
        <dbReference type="Proteomes" id="UP001054945"/>
    </source>
</evidence>
<protein>
    <recommendedName>
        <fullName evidence="3">Transposase</fullName>
    </recommendedName>
</protein>
<accession>A0AAV4Y8U9</accession>
<evidence type="ECO:0008006" key="3">
    <source>
        <dbReference type="Google" id="ProtNLM"/>
    </source>
</evidence>
<reference evidence="1 2" key="1">
    <citation type="submission" date="2021-06" db="EMBL/GenBank/DDBJ databases">
        <title>Caerostris extrusa draft genome.</title>
        <authorList>
            <person name="Kono N."/>
            <person name="Arakawa K."/>
        </authorList>
    </citation>
    <scope>NUCLEOTIDE SEQUENCE [LARGE SCALE GENOMIC DNA]</scope>
</reference>
<sequence>MYNIISLDAKSRSTNLLRRISSEADRWRGVVGGKAYAPYCVSLISSCDVPELRIKFAYSDLQANMTVRNYVFDDYMVYSNTHVEVVDPVHLTSYLAHEFLQKDRPREYC</sequence>
<name>A0AAV4Y8U9_CAEEX</name>
<proteinExistence type="predicted"/>
<dbReference type="AlphaFoldDB" id="A0AAV4Y8U9"/>